<keyword evidence="3" id="KW-1185">Reference proteome</keyword>
<accession>A0A1G4IBV2</accession>
<proteinExistence type="predicted"/>
<dbReference type="VEuPathDB" id="TriTrypDB:TEOVI_000120400"/>
<keyword evidence="1" id="KW-0472">Membrane</keyword>
<sequence length="703" mass="78031">MRLRDVFIVGVAIIFCIFGWHQEDGLAVWKGFEIPITDLESQRYMIPKPVVLDPMGDGRPVLIATTSYGSLEMFKTHSTSGAAETYATPVSMYQRSFFSRITAIGAGRLAVGEDYAIFVVTSDFLLYRLSPHDFSEVWSVPIHNVLSESFHTSVSVLSERIYEGDEGTIVIATQVPGPNHTKLMLFAAFNGADGKLRWRYTSDAESSVREVLDPEDAVGVGGSSPSGASVVVSSQATESFRLYEKPWTFYREAVSTLLPHRYSHPWDECLRPHVFFHTKNRKKTKAQAGNTVVVKYKDRFVRMNSEDYGELAERLGLVSKPQKKGSSHGEKERKSANVLAFHGEHGIEVVHLYTGNLITRVAPLKSAGVYYHDINDDFEIDAVSTLIGRRMEKHSHFDVDVTLDCLGVISTGAPAADHSLFQTSICNTEGIFGRLELIHRFIDGDTRGEGTPEVLSALELVGSHNTLSHTTKSVTPLVVQLHTLRGRGLFQVERLAVFMTDSGLVTCVDPSRRRVVWRSQTESSFWRLRSEREADVGEAASSETEHKQRTFPFPHLASYNFYQVNEDTVGHLGGPGRYLRVDPYIVAVGERKLTILSSRTGRVMRVVELEEPAVAPVIVQDFNGDGINDIIVVTEGGIYGFVIGTRTSSDTVTALMILMVGLLVVLFVVRQLGGGVWSEDDILPTTTQDLYRMAKRKSGRATD</sequence>
<evidence type="ECO:0000313" key="2">
    <source>
        <dbReference type="EMBL" id="SCU69638.1"/>
    </source>
</evidence>
<dbReference type="InterPro" id="IPR015943">
    <property type="entry name" value="WD40/YVTN_repeat-like_dom_sf"/>
</dbReference>
<dbReference type="PANTHER" id="PTHR34284">
    <property type="entry name" value="FG-GAP REPEAT-CONTAINING PROTEIN"/>
    <property type="match status" value="1"/>
</dbReference>
<evidence type="ECO:0000313" key="3">
    <source>
        <dbReference type="Proteomes" id="UP000195570"/>
    </source>
</evidence>
<name>A0A1G4IBV2_TRYEQ</name>
<dbReference type="RefSeq" id="XP_067080580.1">
    <property type="nucleotide sequence ID" value="XM_067224479.1"/>
</dbReference>
<evidence type="ECO:0000256" key="1">
    <source>
        <dbReference type="SAM" id="Phobius"/>
    </source>
</evidence>
<dbReference type="InterPro" id="IPR011047">
    <property type="entry name" value="Quinoprotein_ADH-like_sf"/>
</dbReference>
<dbReference type="SUPFAM" id="SSF50998">
    <property type="entry name" value="Quinoprotein alcohol dehydrogenase-like"/>
    <property type="match status" value="1"/>
</dbReference>
<dbReference type="PANTHER" id="PTHR34284:SF1">
    <property type="entry name" value="FG-GAP REPEAT-CONTAINING PROTEIN"/>
    <property type="match status" value="1"/>
</dbReference>
<dbReference type="AlphaFoldDB" id="A0A1G4IBV2"/>
<gene>
    <name evidence="2" type="ORF">TEOVI_000120400</name>
</gene>
<reference evidence="2" key="1">
    <citation type="submission" date="2016-09" db="EMBL/GenBank/DDBJ databases">
        <authorList>
            <person name="Hebert L."/>
            <person name="Moumen B."/>
        </authorList>
    </citation>
    <scope>NUCLEOTIDE SEQUENCE [LARGE SCALE GENOMIC DNA]</scope>
    <source>
        <strain evidence="2">OVI</strain>
    </source>
</reference>
<protein>
    <submittedName>
        <fullName evidence="2">Integrin alpha chain protein, putative</fullName>
    </submittedName>
</protein>
<dbReference type="GO" id="GO:0007229">
    <property type="term" value="P:integrin-mediated signaling pathway"/>
    <property type="evidence" value="ECO:0007669"/>
    <property type="project" value="UniProtKB-KW"/>
</dbReference>
<keyword evidence="1" id="KW-0812">Transmembrane</keyword>
<keyword evidence="1" id="KW-1133">Transmembrane helix</keyword>
<feature type="transmembrane region" description="Helical" evidence="1">
    <location>
        <begin position="651"/>
        <end position="669"/>
    </location>
</feature>
<comment type="caution">
    <text evidence="2">The sequence shown here is derived from an EMBL/GenBank/DDBJ whole genome shotgun (WGS) entry which is preliminary data.</text>
</comment>
<dbReference type="EMBL" id="CZPT02001262">
    <property type="protein sequence ID" value="SCU69638.1"/>
    <property type="molecule type" value="Genomic_DNA"/>
</dbReference>
<organism evidence="2 3">
    <name type="scientific">Trypanosoma equiperdum</name>
    <dbReference type="NCBI Taxonomy" id="5694"/>
    <lineage>
        <taxon>Eukaryota</taxon>
        <taxon>Discoba</taxon>
        <taxon>Euglenozoa</taxon>
        <taxon>Kinetoplastea</taxon>
        <taxon>Metakinetoplastina</taxon>
        <taxon>Trypanosomatida</taxon>
        <taxon>Trypanosomatidae</taxon>
        <taxon>Trypanosoma</taxon>
    </lineage>
</organism>
<dbReference type="Gene3D" id="2.130.10.10">
    <property type="entry name" value="YVTN repeat-like/Quinoprotein amine dehydrogenase"/>
    <property type="match status" value="1"/>
</dbReference>
<keyword evidence="2" id="KW-0401">Integrin</keyword>
<dbReference type="GeneID" id="92375144"/>
<dbReference type="Proteomes" id="UP000195570">
    <property type="component" value="Unassembled WGS sequence"/>
</dbReference>